<dbReference type="PANTHER" id="PTHR21198:SF7">
    <property type="entry name" value="ASPARTATE-GLUTAMATE RACEMASE FAMILY"/>
    <property type="match status" value="1"/>
</dbReference>
<dbReference type="RefSeq" id="WP_345079544.1">
    <property type="nucleotide sequence ID" value="NZ_BAABFA010000008.1"/>
</dbReference>
<dbReference type="InterPro" id="IPR001920">
    <property type="entry name" value="Asp/Glu_race"/>
</dbReference>
<dbReference type="PANTHER" id="PTHR21198">
    <property type="entry name" value="GLUTAMATE RACEMASE"/>
    <property type="match status" value="1"/>
</dbReference>
<dbReference type="InterPro" id="IPR015942">
    <property type="entry name" value="Asp/Glu/hydantoin_racemase"/>
</dbReference>
<comment type="caution">
    <text evidence="3">The sequence shown here is derived from an EMBL/GenBank/DDBJ whole genome shotgun (WGS) entry which is preliminary data.</text>
</comment>
<accession>A0ABP8N881</accession>
<dbReference type="InterPro" id="IPR033134">
    <property type="entry name" value="Asp/Glu_racemase_AS_2"/>
</dbReference>
<dbReference type="Gene3D" id="3.40.50.1860">
    <property type="match status" value="2"/>
</dbReference>
<keyword evidence="4" id="KW-1185">Reference proteome</keyword>
<evidence type="ECO:0000256" key="2">
    <source>
        <dbReference type="ARBA" id="ARBA00023235"/>
    </source>
</evidence>
<dbReference type="Proteomes" id="UP001500067">
    <property type="component" value="Unassembled WGS sequence"/>
</dbReference>
<dbReference type="InterPro" id="IPR004380">
    <property type="entry name" value="Asp_race"/>
</dbReference>
<dbReference type="SUPFAM" id="SSF53681">
    <property type="entry name" value="Aspartate/glutamate racemase"/>
    <property type="match status" value="2"/>
</dbReference>
<evidence type="ECO:0000256" key="1">
    <source>
        <dbReference type="ARBA" id="ARBA00007847"/>
    </source>
</evidence>
<evidence type="ECO:0000313" key="4">
    <source>
        <dbReference type="Proteomes" id="UP001500067"/>
    </source>
</evidence>
<organism evidence="3 4">
    <name type="scientific">Nemorincola caseinilytica</name>
    <dbReference type="NCBI Taxonomy" id="2054315"/>
    <lineage>
        <taxon>Bacteria</taxon>
        <taxon>Pseudomonadati</taxon>
        <taxon>Bacteroidota</taxon>
        <taxon>Chitinophagia</taxon>
        <taxon>Chitinophagales</taxon>
        <taxon>Chitinophagaceae</taxon>
        <taxon>Nemorincola</taxon>
    </lineage>
</organism>
<dbReference type="PROSITE" id="PS00924">
    <property type="entry name" value="ASP_GLU_RACEMASE_2"/>
    <property type="match status" value="1"/>
</dbReference>
<sequence>MKILGLIGGTSWVSTVDYYKYINEGINERLGGIYYSRCIMHSFSYGEVKDLVDGGRKDELLRQFIAACNNMKDGGATAIVLCANTMHMFAEALEQATNMPVIHIATATAQAINDKGLKTVGLLGTLPTMTMDFYKQKLAAHGIATLVPAQDDMAYIHNTIFEELGKGIFTADTKQRYLHIMDELVAQGAEGIILGCTEIPMLLTQEDVNVPVFDTTRIHAAAAVAFSLG</sequence>
<reference evidence="4" key="1">
    <citation type="journal article" date="2019" name="Int. J. Syst. Evol. Microbiol.">
        <title>The Global Catalogue of Microorganisms (GCM) 10K type strain sequencing project: providing services to taxonomists for standard genome sequencing and annotation.</title>
        <authorList>
            <consortium name="The Broad Institute Genomics Platform"/>
            <consortium name="The Broad Institute Genome Sequencing Center for Infectious Disease"/>
            <person name="Wu L."/>
            <person name="Ma J."/>
        </authorList>
    </citation>
    <scope>NUCLEOTIDE SEQUENCE [LARGE SCALE GENOMIC DNA]</scope>
    <source>
        <strain evidence="4">JCM 32105</strain>
    </source>
</reference>
<name>A0ABP8N881_9BACT</name>
<gene>
    <name evidence="3" type="ORF">GCM10023093_10220</name>
</gene>
<keyword evidence="2" id="KW-0413">Isomerase</keyword>
<proteinExistence type="inferred from homology"/>
<dbReference type="NCBIfam" id="TIGR00035">
    <property type="entry name" value="asp_race"/>
    <property type="match status" value="1"/>
</dbReference>
<evidence type="ECO:0000313" key="3">
    <source>
        <dbReference type="EMBL" id="GAA4462884.1"/>
    </source>
</evidence>
<dbReference type="Pfam" id="PF01177">
    <property type="entry name" value="Asp_Glu_race"/>
    <property type="match status" value="1"/>
</dbReference>
<comment type="similarity">
    <text evidence="1">Belongs to the aspartate/glutamate racemases family.</text>
</comment>
<dbReference type="EMBL" id="BAABFA010000008">
    <property type="protein sequence ID" value="GAA4462884.1"/>
    <property type="molecule type" value="Genomic_DNA"/>
</dbReference>
<protein>
    <submittedName>
        <fullName evidence="3">Aspartate/glutamate racemase family protein</fullName>
    </submittedName>
</protein>